<organism evidence="4 5">
    <name type="scientific">Agromyces fucosus</name>
    <dbReference type="NCBI Taxonomy" id="41985"/>
    <lineage>
        <taxon>Bacteria</taxon>
        <taxon>Bacillati</taxon>
        <taxon>Actinomycetota</taxon>
        <taxon>Actinomycetes</taxon>
        <taxon>Micrococcales</taxon>
        <taxon>Microbacteriaceae</taxon>
        <taxon>Agromyces</taxon>
    </lineage>
</organism>
<keyword evidence="2" id="KW-0812">Transmembrane</keyword>
<dbReference type="AlphaFoldDB" id="A0A4Q2JWU5"/>
<dbReference type="Pfam" id="PF14258">
    <property type="entry name" value="DUF4350"/>
    <property type="match status" value="1"/>
</dbReference>
<keyword evidence="5" id="KW-1185">Reference proteome</keyword>
<evidence type="ECO:0000256" key="2">
    <source>
        <dbReference type="SAM" id="Phobius"/>
    </source>
</evidence>
<comment type="caution">
    <text evidence="4">The sequence shown here is derived from an EMBL/GenBank/DDBJ whole genome shotgun (WGS) entry which is preliminary data.</text>
</comment>
<evidence type="ECO:0000313" key="5">
    <source>
        <dbReference type="Proteomes" id="UP000292935"/>
    </source>
</evidence>
<dbReference type="Proteomes" id="UP000292935">
    <property type="component" value="Unassembled WGS sequence"/>
</dbReference>
<keyword evidence="2" id="KW-0472">Membrane</keyword>
<feature type="transmembrane region" description="Helical" evidence="2">
    <location>
        <begin position="48"/>
        <end position="66"/>
    </location>
</feature>
<dbReference type="OrthoDB" id="5241668at2"/>
<proteinExistence type="predicted"/>
<dbReference type="EMBL" id="SDPO01000001">
    <property type="protein sequence ID" value="RXZ50990.1"/>
    <property type="molecule type" value="Genomic_DNA"/>
</dbReference>
<feature type="transmembrane region" description="Helical" evidence="2">
    <location>
        <begin position="287"/>
        <end position="305"/>
    </location>
</feature>
<evidence type="ECO:0000259" key="3">
    <source>
        <dbReference type="Pfam" id="PF14258"/>
    </source>
</evidence>
<dbReference type="RefSeq" id="WP_129230632.1">
    <property type="nucleotide sequence ID" value="NZ_SDPO01000001.1"/>
</dbReference>
<feature type="compositionally biased region" description="Basic and acidic residues" evidence="1">
    <location>
        <begin position="419"/>
        <end position="437"/>
    </location>
</feature>
<name>A0A4Q2JWU5_9MICO</name>
<feature type="region of interest" description="Disordered" evidence="1">
    <location>
        <begin position="415"/>
        <end position="437"/>
    </location>
</feature>
<keyword evidence="2" id="KW-1133">Transmembrane helix</keyword>
<evidence type="ECO:0000256" key="1">
    <source>
        <dbReference type="SAM" id="MobiDB-lite"/>
    </source>
</evidence>
<sequence length="437" mass="44826">MRALIDGSSANPATADASGPGTDLDVGGDASAPAVTPTVRAFLRRSRTWIVIAAVLVLGALIVMAIQGGARAPGAPLAADNPAPAGAKALVEVLRDHGVVVTEARSFDAALDAADGTATVLVYDEYAILDDRRLTELSEATDRLILVEPGFTALETLAPGVRFAGAASGPIDEVACDLGPAVRAGSLSDGQRLVTVDDEAADAGWQGCFRDGDFGFAVASGPTAGGAELTIVGLTSVFANETITEAGNAALAIGLTGASDELVWYLPGPGDADAADAPSLAELTPGWVSPVMVLAFVVVIVAGVWQGRRFGPLVVERLPVHVPAGETSRGRARLYARTSARTHAVDQLRIGAVVRIARVLRLPRSAGVDEVTDAAARATGRDGASVHRLLADDLPADDRALVDLAAGLAELEAAVQRSLDPRSAEPTDRDDPTGRRP</sequence>
<feature type="region of interest" description="Disordered" evidence="1">
    <location>
        <begin position="1"/>
        <end position="30"/>
    </location>
</feature>
<dbReference type="InterPro" id="IPR025646">
    <property type="entry name" value="DUF4350"/>
</dbReference>
<protein>
    <submittedName>
        <fullName evidence="4">DUF4350 domain-containing protein</fullName>
    </submittedName>
</protein>
<feature type="domain" description="DUF4350" evidence="3">
    <location>
        <begin position="80"/>
        <end position="256"/>
    </location>
</feature>
<gene>
    <name evidence="4" type="ORF">ESP57_04180</name>
</gene>
<reference evidence="4 5" key="1">
    <citation type="submission" date="2019-01" db="EMBL/GenBank/DDBJ databases">
        <authorList>
            <person name="Li J."/>
        </authorList>
    </citation>
    <scope>NUCLEOTIDE SEQUENCE [LARGE SCALE GENOMIC DNA]</scope>
    <source>
        <strain evidence="4 5">CCUG 35506</strain>
    </source>
</reference>
<accession>A0A4Q2JWU5</accession>
<evidence type="ECO:0000313" key="4">
    <source>
        <dbReference type="EMBL" id="RXZ50990.1"/>
    </source>
</evidence>